<name>A0A6L3V529_9BACI</name>
<reference evidence="1 2" key="1">
    <citation type="journal article" date="2016" name="Antonie Van Leeuwenhoek">
        <title>Bacillus depressus sp. nov., isolated from soil of a sunflower field.</title>
        <authorList>
            <person name="Wei X."/>
            <person name="Xin D."/>
            <person name="Xin Y."/>
            <person name="Zhang H."/>
            <person name="Wang T."/>
            <person name="Zhang J."/>
        </authorList>
    </citation>
    <scope>NUCLEOTIDE SEQUENCE [LARGE SCALE GENOMIC DNA]</scope>
    <source>
        <strain evidence="1 2">BZ1</strain>
    </source>
</reference>
<evidence type="ECO:0000313" key="1">
    <source>
        <dbReference type="EMBL" id="KAB2334562.1"/>
    </source>
</evidence>
<keyword evidence="2" id="KW-1185">Reference proteome</keyword>
<dbReference type="OrthoDB" id="6117985at2"/>
<dbReference type="GO" id="GO:0047617">
    <property type="term" value="F:fatty acyl-CoA hydrolase activity"/>
    <property type="evidence" value="ECO:0007669"/>
    <property type="project" value="TreeGrafter"/>
</dbReference>
<dbReference type="CDD" id="cd00586">
    <property type="entry name" value="4HBT"/>
    <property type="match status" value="1"/>
</dbReference>
<dbReference type="PANTHER" id="PTHR31793">
    <property type="entry name" value="4-HYDROXYBENZOYL-COA THIOESTERASE FAMILY MEMBER"/>
    <property type="match status" value="1"/>
</dbReference>
<proteinExistence type="predicted"/>
<gene>
    <name evidence="1" type="ORF">F7731_15280</name>
</gene>
<evidence type="ECO:0000313" key="2">
    <source>
        <dbReference type="Proteomes" id="UP000481030"/>
    </source>
</evidence>
<sequence length="158" mass="18269">MSTNANQLLLENVRKEWIDYNGHMTDAAYAIVFSKAVDQFMIELGIDSNFRGEYQYSIYTLETHLCYLKEACQGQRLFITIQLLDFDSRRLHVFFVMENEDGERLATSEQMLMGIDMNKGLPAPFPQKILSKIEELSKEQLILPKPKEAGSKIGIRRK</sequence>
<comment type="caution">
    <text evidence="1">The sequence shown here is derived from an EMBL/GenBank/DDBJ whole genome shotgun (WGS) entry which is preliminary data.</text>
</comment>
<dbReference type="Pfam" id="PF13279">
    <property type="entry name" value="4HBT_2"/>
    <property type="match status" value="1"/>
</dbReference>
<dbReference type="Gene3D" id="3.10.129.10">
    <property type="entry name" value="Hotdog Thioesterase"/>
    <property type="match status" value="1"/>
</dbReference>
<dbReference type="PANTHER" id="PTHR31793:SF2">
    <property type="entry name" value="BLR1345 PROTEIN"/>
    <property type="match status" value="1"/>
</dbReference>
<dbReference type="EMBL" id="WBOS01000006">
    <property type="protein sequence ID" value="KAB2334562.1"/>
    <property type="molecule type" value="Genomic_DNA"/>
</dbReference>
<organism evidence="1 2">
    <name type="scientific">Cytobacillus depressus</name>
    <dbReference type="NCBI Taxonomy" id="1602942"/>
    <lineage>
        <taxon>Bacteria</taxon>
        <taxon>Bacillati</taxon>
        <taxon>Bacillota</taxon>
        <taxon>Bacilli</taxon>
        <taxon>Bacillales</taxon>
        <taxon>Bacillaceae</taxon>
        <taxon>Cytobacillus</taxon>
    </lineage>
</organism>
<protein>
    <submittedName>
        <fullName evidence="1">Thioesterase</fullName>
    </submittedName>
</protein>
<dbReference type="InterPro" id="IPR050563">
    <property type="entry name" value="4-hydroxybenzoyl-CoA_TE"/>
</dbReference>
<dbReference type="SUPFAM" id="SSF54637">
    <property type="entry name" value="Thioesterase/thiol ester dehydrase-isomerase"/>
    <property type="match status" value="1"/>
</dbReference>
<dbReference type="RefSeq" id="WP_151535638.1">
    <property type="nucleotide sequence ID" value="NZ_WBOS01000006.1"/>
</dbReference>
<dbReference type="InterPro" id="IPR029069">
    <property type="entry name" value="HotDog_dom_sf"/>
</dbReference>
<dbReference type="Proteomes" id="UP000481030">
    <property type="component" value="Unassembled WGS sequence"/>
</dbReference>
<accession>A0A6L3V529</accession>
<dbReference type="AlphaFoldDB" id="A0A6L3V529"/>